<accession>A0A7R9BMB5</accession>
<dbReference type="PANTHER" id="PTHR24381">
    <property type="entry name" value="ZINC FINGER PROTEIN"/>
    <property type="match status" value="1"/>
</dbReference>
<evidence type="ECO:0000256" key="6">
    <source>
        <dbReference type="ARBA" id="ARBA00023242"/>
    </source>
</evidence>
<dbReference type="GO" id="GO:0000977">
    <property type="term" value="F:RNA polymerase II transcription regulatory region sequence-specific DNA binding"/>
    <property type="evidence" value="ECO:0007669"/>
    <property type="project" value="TreeGrafter"/>
</dbReference>
<dbReference type="GO" id="GO:0000981">
    <property type="term" value="F:DNA-binding transcription factor activity, RNA polymerase II-specific"/>
    <property type="evidence" value="ECO:0007669"/>
    <property type="project" value="TreeGrafter"/>
</dbReference>
<name>A0A7R9BMB5_9CRUS</name>
<dbReference type="PROSITE" id="PS00028">
    <property type="entry name" value="ZINC_FINGER_C2H2_1"/>
    <property type="match status" value="6"/>
</dbReference>
<dbReference type="InterPro" id="IPR013087">
    <property type="entry name" value="Znf_C2H2_type"/>
</dbReference>
<feature type="region of interest" description="Disordered" evidence="8">
    <location>
        <begin position="621"/>
        <end position="652"/>
    </location>
</feature>
<dbReference type="PANTHER" id="PTHR24381:SF393">
    <property type="entry name" value="CHROMATIN-LINKED ADAPTOR FOR MSL PROTEINS, ISOFORM B"/>
    <property type="match status" value="1"/>
</dbReference>
<dbReference type="OrthoDB" id="9888716at2759"/>
<feature type="region of interest" description="Disordered" evidence="8">
    <location>
        <begin position="500"/>
        <end position="530"/>
    </location>
</feature>
<keyword evidence="6" id="KW-0539">Nucleus</keyword>
<dbReference type="SUPFAM" id="SSF57667">
    <property type="entry name" value="beta-beta-alpha zinc fingers"/>
    <property type="match status" value="5"/>
</dbReference>
<keyword evidence="2" id="KW-0479">Metal-binding</keyword>
<dbReference type="EMBL" id="CAJPEX010001077">
    <property type="protein sequence ID" value="CAG0918132.1"/>
    <property type="molecule type" value="Genomic_DNA"/>
</dbReference>
<dbReference type="GO" id="GO:0008270">
    <property type="term" value="F:zinc ion binding"/>
    <property type="evidence" value="ECO:0007669"/>
    <property type="project" value="UniProtKB-KW"/>
</dbReference>
<evidence type="ECO:0000256" key="2">
    <source>
        <dbReference type="ARBA" id="ARBA00022723"/>
    </source>
</evidence>
<keyword evidence="4 7" id="KW-0863">Zinc-finger</keyword>
<feature type="compositionally biased region" description="Acidic residues" evidence="8">
    <location>
        <begin position="633"/>
        <end position="652"/>
    </location>
</feature>
<dbReference type="PROSITE" id="PS50157">
    <property type="entry name" value="ZINC_FINGER_C2H2_2"/>
    <property type="match status" value="8"/>
</dbReference>
<feature type="domain" description="C2H2-type" evidence="9">
    <location>
        <begin position="307"/>
        <end position="334"/>
    </location>
</feature>
<proteinExistence type="predicted"/>
<dbReference type="GO" id="GO:0005634">
    <property type="term" value="C:nucleus"/>
    <property type="evidence" value="ECO:0007669"/>
    <property type="project" value="UniProtKB-SubCell"/>
</dbReference>
<feature type="compositionally biased region" description="Basic and acidic residues" evidence="8">
    <location>
        <begin position="185"/>
        <end position="195"/>
    </location>
</feature>
<feature type="region of interest" description="Disordered" evidence="8">
    <location>
        <begin position="78"/>
        <end position="196"/>
    </location>
</feature>
<dbReference type="FunFam" id="3.30.160.60:FF:000420">
    <property type="entry name" value="Putative transcriptional repressor ctcf"/>
    <property type="match status" value="1"/>
</dbReference>
<feature type="domain" description="C2H2-type" evidence="9">
    <location>
        <begin position="444"/>
        <end position="467"/>
    </location>
</feature>
<evidence type="ECO:0000256" key="5">
    <source>
        <dbReference type="ARBA" id="ARBA00022833"/>
    </source>
</evidence>
<keyword evidence="11" id="KW-1185">Reference proteome</keyword>
<gene>
    <name evidence="10" type="ORF">NMOB1V02_LOCUS5696</name>
</gene>
<dbReference type="FunFam" id="3.30.160.60:FF:004176">
    <property type="match status" value="1"/>
</dbReference>
<organism evidence="10">
    <name type="scientific">Notodromas monacha</name>
    <dbReference type="NCBI Taxonomy" id="399045"/>
    <lineage>
        <taxon>Eukaryota</taxon>
        <taxon>Metazoa</taxon>
        <taxon>Ecdysozoa</taxon>
        <taxon>Arthropoda</taxon>
        <taxon>Crustacea</taxon>
        <taxon>Oligostraca</taxon>
        <taxon>Ostracoda</taxon>
        <taxon>Podocopa</taxon>
        <taxon>Podocopida</taxon>
        <taxon>Cypridocopina</taxon>
        <taxon>Cypridoidea</taxon>
        <taxon>Cyprididae</taxon>
        <taxon>Notodromas</taxon>
    </lineage>
</organism>
<dbReference type="FunFam" id="3.30.160.60:FF:002321">
    <property type="entry name" value="Putative transcriptional repressor ctcf"/>
    <property type="match status" value="1"/>
</dbReference>
<evidence type="ECO:0000256" key="7">
    <source>
        <dbReference type="PROSITE-ProRule" id="PRU00042"/>
    </source>
</evidence>
<evidence type="ECO:0000313" key="10">
    <source>
        <dbReference type="EMBL" id="CAD7277980.1"/>
    </source>
</evidence>
<evidence type="ECO:0000259" key="9">
    <source>
        <dbReference type="PROSITE" id="PS50157"/>
    </source>
</evidence>
<reference evidence="10" key="1">
    <citation type="submission" date="2020-11" db="EMBL/GenBank/DDBJ databases">
        <authorList>
            <person name="Tran Van P."/>
        </authorList>
    </citation>
    <scope>NUCLEOTIDE SEQUENCE</scope>
</reference>
<evidence type="ECO:0000313" key="11">
    <source>
        <dbReference type="Proteomes" id="UP000678499"/>
    </source>
</evidence>
<dbReference type="Proteomes" id="UP000678499">
    <property type="component" value="Unassembled WGS sequence"/>
</dbReference>
<feature type="domain" description="C2H2-type" evidence="9">
    <location>
        <begin position="416"/>
        <end position="443"/>
    </location>
</feature>
<dbReference type="FunFam" id="3.30.160.60:FF:002963">
    <property type="entry name" value="Transcriptional repressor CTCF"/>
    <property type="match status" value="1"/>
</dbReference>
<feature type="domain" description="C2H2-type" evidence="9">
    <location>
        <begin position="481"/>
        <end position="508"/>
    </location>
</feature>
<dbReference type="Pfam" id="PF00096">
    <property type="entry name" value="zf-C2H2"/>
    <property type="match status" value="6"/>
</dbReference>
<evidence type="ECO:0000256" key="3">
    <source>
        <dbReference type="ARBA" id="ARBA00022737"/>
    </source>
</evidence>
<dbReference type="AlphaFoldDB" id="A0A7R9BMB5"/>
<feature type="domain" description="C2H2-type" evidence="9">
    <location>
        <begin position="388"/>
        <end position="415"/>
    </location>
</feature>
<evidence type="ECO:0000256" key="8">
    <source>
        <dbReference type="SAM" id="MobiDB-lite"/>
    </source>
</evidence>
<protein>
    <recommendedName>
        <fullName evidence="9">C2H2-type domain-containing protein</fullName>
    </recommendedName>
</protein>
<dbReference type="InterPro" id="IPR036236">
    <property type="entry name" value="Znf_C2H2_sf"/>
</dbReference>
<feature type="domain" description="C2H2-type" evidence="9">
    <location>
        <begin position="250"/>
        <end position="277"/>
    </location>
</feature>
<feature type="domain" description="C2H2-type" evidence="9">
    <location>
        <begin position="278"/>
        <end position="306"/>
    </location>
</feature>
<feature type="compositionally biased region" description="Low complexity" evidence="8">
    <location>
        <begin position="507"/>
        <end position="518"/>
    </location>
</feature>
<comment type="subcellular location">
    <subcellularLocation>
        <location evidence="1">Nucleus</location>
    </subcellularLocation>
</comment>
<dbReference type="SMART" id="SM00355">
    <property type="entry name" value="ZnF_C2H2"/>
    <property type="match status" value="9"/>
</dbReference>
<keyword evidence="3" id="KW-0677">Repeat</keyword>
<evidence type="ECO:0000256" key="4">
    <source>
        <dbReference type="ARBA" id="ARBA00022771"/>
    </source>
</evidence>
<dbReference type="Pfam" id="PF23611">
    <property type="entry name" value="zf-C2H2_16"/>
    <property type="match status" value="1"/>
</dbReference>
<evidence type="ECO:0000256" key="1">
    <source>
        <dbReference type="ARBA" id="ARBA00004123"/>
    </source>
</evidence>
<keyword evidence="5" id="KW-0862">Zinc</keyword>
<dbReference type="InterPro" id="IPR056438">
    <property type="entry name" value="Znf-C2H2_CTCF"/>
</dbReference>
<dbReference type="Gene3D" id="3.30.160.60">
    <property type="entry name" value="Classic Zinc Finger"/>
    <property type="match status" value="6"/>
</dbReference>
<feature type="compositionally biased region" description="Low complexity" evidence="8">
    <location>
        <begin position="81"/>
        <end position="95"/>
    </location>
</feature>
<sequence length="652" mass="73884">MDGEVAESGEDVKVDLAGIQEQEIEADEGDEDAAYFVDETGQYYRIDSSTAALLEGNQSELEESIQLADGTQASILKGLDESTATGANNSNASGDSSEEATADDSREAGNDDDMNYVLIMDPSSNKSAATSRSPVRRSARAARPSVKKQESSNLGVYDFDEAEAEDAVPGMDDADDVEDGEEEDSKAPVKMDRRSAQNVSQHHTCNFCSYTTSKRLVLRHYIIERYIRTEFFRRYLLSRHLKTHCQERPHKCSVCERGFKTLASLQNHVNTHTGTKPHKCRYCEAAFTTSGELIRHIRYRHTLEKPHQCTECDYSSVELSKLKRHMRAHTGERPYQVIYYFTVQQILNLDLMSGNKPLYKCELCPASCGRKTDLRIHVQKLHMADRPLKCKRCGKTFPDRYSFKQHSKTHEGEKCFKCDLCNYASVSQRHLESHMLIHTNQKPYQCELCQQNFRQKQLLKRHLNLYHNPHYVPPAPKDKTHECPECQRSFRHKGNLIRHMASHDPDSSSQLKSQTLKLGRSRKFGLSGEEDMKPNLSRIKVENNGDMLEVEGKDGERFVVLEVIQMDDDQLGGPAVRGKPKKTTIFDADADDDEDDMDGGVEPEFRASGVRGAVKEEVEIEDEKADVSNCFGFDEEEDEDDEEDDEDDMGGD</sequence>
<feature type="compositionally biased region" description="Acidic residues" evidence="8">
    <location>
        <begin position="158"/>
        <end position="184"/>
    </location>
</feature>
<dbReference type="EMBL" id="OA883114">
    <property type="protein sequence ID" value="CAD7277980.1"/>
    <property type="molecule type" value="Genomic_DNA"/>
</dbReference>
<feature type="domain" description="C2H2-type" evidence="9">
    <location>
        <begin position="359"/>
        <end position="387"/>
    </location>
</feature>
<dbReference type="FunFam" id="3.30.160.60:FF:000373">
    <property type="entry name" value="Putative transcriptional repressor ctcf"/>
    <property type="match status" value="1"/>
</dbReference>